<reference evidence="2" key="1">
    <citation type="submission" date="2017-03" db="EMBL/GenBank/DDBJ databases">
        <authorList>
            <consortium name="AG Boll"/>
        </authorList>
    </citation>
    <scope>NUCLEOTIDE SEQUENCE [LARGE SCALE GENOMIC DNA]</scope>
    <source>
        <strain evidence="2">Chol</strain>
    </source>
</reference>
<dbReference type="InterPro" id="IPR050266">
    <property type="entry name" value="AB_hydrolase_sf"/>
</dbReference>
<dbReference type="GO" id="GO:0016020">
    <property type="term" value="C:membrane"/>
    <property type="evidence" value="ECO:0007669"/>
    <property type="project" value="TreeGrafter"/>
</dbReference>
<evidence type="ECO:0000259" key="1">
    <source>
        <dbReference type="Pfam" id="PF12697"/>
    </source>
</evidence>
<dbReference type="RefSeq" id="WP_154716346.1">
    <property type="nucleotide sequence ID" value="NZ_LT837803.1"/>
</dbReference>
<dbReference type="PANTHER" id="PTHR43798:SF33">
    <property type="entry name" value="HYDROLASE, PUTATIVE (AFU_ORTHOLOGUE AFUA_2G14860)-RELATED"/>
    <property type="match status" value="1"/>
</dbReference>
<keyword evidence="2" id="KW-0378">Hydrolase</keyword>
<dbReference type="GO" id="GO:0016787">
    <property type="term" value="F:hydrolase activity"/>
    <property type="evidence" value="ECO:0007669"/>
    <property type="project" value="UniProtKB-KW"/>
</dbReference>
<evidence type="ECO:0000313" key="2">
    <source>
        <dbReference type="EMBL" id="SMB24744.1"/>
    </source>
</evidence>
<proteinExistence type="predicted"/>
<protein>
    <submittedName>
        <fullName evidence="2">Hydrolase</fullName>
    </submittedName>
</protein>
<keyword evidence="3" id="KW-1185">Reference proteome</keyword>
<name>A0A7Z7HQC4_9PROT</name>
<organism evidence="2 3">
    <name type="scientific">Sterolibacterium denitrificans</name>
    <dbReference type="NCBI Taxonomy" id="157592"/>
    <lineage>
        <taxon>Bacteria</taxon>
        <taxon>Pseudomonadati</taxon>
        <taxon>Pseudomonadota</taxon>
        <taxon>Betaproteobacteria</taxon>
        <taxon>Nitrosomonadales</taxon>
        <taxon>Sterolibacteriaceae</taxon>
        <taxon>Sterolibacterium</taxon>
    </lineage>
</organism>
<gene>
    <name evidence="2" type="ORF">SDENCHOL_11124</name>
</gene>
<dbReference type="InterPro" id="IPR029058">
    <property type="entry name" value="AB_hydrolase_fold"/>
</dbReference>
<dbReference type="Proteomes" id="UP000242886">
    <property type="component" value="Chromosome SDENCHOL"/>
</dbReference>
<dbReference type="Pfam" id="PF12697">
    <property type="entry name" value="Abhydrolase_6"/>
    <property type="match status" value="1"/>
</dbReference>
<accession>A0A7Z7HQC4</accession>
<dbReference type="EMBL" id="LT837803">
    <property type="protein sequence ID" value="SMB24744.1"/>
    <property type="molecule type" value="Genomic_DNA"/>
</dbReference>
<feature type="domain" description="AB hydrolase-1" evidence="1">
    <location>
        <begin position="10"/>
        <end position="247"/>
    </location>
</feature>
<dbReference type="PANTHER" id="PTHR43798">
    <property type="entry name" value="MONOACYLGLYCEROL LIPASE"/>
    <property type="match status" value="1"/>
</dbReference>
<dbReference type="InterPro" id="IPR000073">
    <property type="entry name" value="AB_hydrolase_1"/>
</dbReference>
<dbReference type="SUPFAM" id="SSF53474">
    <property type="entry name" value="alpha/beta-Hydrolases"/>
    <property type="match status" value="1"/>
</dbReference>
<evidence type="ECO:0000313" key="3">
    <source>
        <dbReference type="Proteomes" id="UP000242886"/>
    </source>
</evidence>
<dbReference type="Gene3D" id="3.40.50.1820">
    <property type="entry name" value="alpha/beta hydrolase"/>
    <property type="match status" value="1"/>
</dbReference>
<dbReference type="AlphaFoldDB" id="A0A7Z7HQC4"/>
<sequence length="261" mass="28413">MLRQGTGTPLVLLHGVTCSERVWRQVIPLLAPHHDVIALTALGHRGGVPAQGPMGIQDLVDDVERSLDALGMQQVHVAGNSMGGWMAIELARRGRALSVCALSPAGCWDPSARNHRHATNILRRVMRVTELTRWMLPVMAQLKLVRSLGMRDNAVHGERMSADDLIDMADDLLGCAARHELLDSVGQLVGLDPLPCPVTLAWAECDRIFPPKLNGTLARTLLPQARWQLMAGVGHLAMIDDPSLVAEVIRMAACQELIPQT</sequence>